<dbReference type="RefSeq" id="WP_198767407.1">
    <property type="nucleotide sequence ID" value="NZ_JAEACF010000001.1"/>
</dbReference>
<protein>
    <recommendedName>
        <fullName evidence="1">M23ase beta-sheet core domain-containing protein</fullName>
    </recommendedName>
</protein>
<dbReference type="Proteomes" id="UP001549097">
    <property type="component" value="Unassembled WGS sequence"/>
</dbReference>
<dbReference type="InterPro" id="IPR050570">
    <property type="entry name" value="Cell_wall_metabolism_enzyme"/>
</dbReference>
<dbReference type="PANTHER" id="PTHR21666:SF270">
    <property type="entry name" value="MUREIN HYDROLASE ACTIVATOR ENVC"/>
    <property type="match status" value="1"/>
</dbReference>
<evidence type="ECO:0000259" key="1">
    <source>
        <dbReference type="Pfam" id="PF01551"/>
    </source>
</evidence>
<gene>
    <name evidence="2" type="ORF">ABID52_001861</name>
</gene>
<sequence>MKNTYSNITGETFGTSFLRGEFQTIYEQTMSSFKEIVTLDQFIELSSSFNLGVKHYTPEMETLLTNQLRQFLWLDNEKDKAISVVFDDENSIHGILLAPFVTYPETDNQLTKNTFMMPINEEWFVFWGGANQFINYHYEYEEQRYAYDLVIVKDGKSSKDAATSNESYYAFNKEVVCPCEGRVVKVVDTIEDNIPGKMNPSKPEGNYVIIQHANEEYSMIAHFKQNSIVVEEGQYIKQGQLLGLCGNSGNSSEAHIHFQVMNAPNYHNGKSIRIRFHENNEPVQGNVVKPLTIKTSE</sequence>
<dbReference type="SUPFAM" id="SSF51261">
    <property type="entry name" value="Duplicated hybrid motif"/>
    <property type="match status" value="1"/>
</dbReference>
<dbReference type="EMBL" id="JBEPMP010000001">
    <property type="protein sequence ID" value="MET3728280.1"/>
    <property type="molecule type" value="Genomic_DNA"/>
</dbReference>
<name>A0ABV2LI54_9BACL</name>
<dbReference type="Pfam" id="PF01551">
    <property type="entry name" value="Peptidase_M23"/>
    <property type="match status" value="1"/>
</dbReference>
<dbReference type="CDD" id="cd12797">
    <property type="entry name" value="M23_peptidase"/>
    <property type="match status" value="1"/>
</dbReference>
<dbReference type="InterPro" id="IPR016047">
    <property type="entry name" value="M23ase_b-sheet_dom"/>
</dbReference>
<dbReference type="Gene3D" id="2.70.70.10">
    <property type="entry name" value="Glucose Permease (Domain IIA)"/>
    <property type="match status" value="1"/>
</dbReference>
<accession>A0ABV2LI54</accession>
<comment type="caution">
    <text evidence="2">The sequence shown here is derived from an EMBL/GenBank/DDBJ whole genome shotgun (WGS) entry which is preliminary data.</text>
</comment>
<dbReference type="PANTHER" id="PTHR21666">
    <property type="entry name" value="PEPTIDASE-RELATED"/>
    <property type="match status" value="1"/>
</dbReference>
<evidence type="ECO:0000313" key="2">
    <source>
        <dbReference type="EMBL" id="MET3728280.1"/>
    </source>
</evidence>
<dbReference type="InterPro" id="IPR011055">
    <property type="entry name" value="Dup_hybrid_motif"/>
</dbReference>
<organism evidence="2 3">
    <name type="scientific">Fictibacillus halophilus</name>
    <dbReference type="NCBI Taxonomy" id="1610490"/>
    <lineage>
        <taxon>Bacteria</taxon>
        <taxon>Bacillati</taxon>
        <taxon>Bacillota</taxon>
        <taxon>Bacilli</taxon>
        <taxon>Bacillales</taxon>
        <taxon>Fictibacillaceae</taxon>
        <taxon>Fictibacillus</taxon>
    </lineage>
</organism>
<reference evidence="2 3" key="1">
    <citation type="submission" date="2024-06" db="EMBL/GenBank/DDBJ databases">
        <title>Genomic Encyclopedia of Type Strains, Phase IV (KMG-IV): sequencing the most valuable type-strain genomes for metagenomic binning, comparative biology and taxonomic classification.</title>
        <authorList>
            <person name="Goeker M."/>
        </authorList>
    </citation>
    <scope>NUCLEOTIDE SEQUENCE [LARGE SCALE GENOMIC DNA]</scope>
    <source>
        <strain evidence="2 3">DSM 100124</strain>
    </source>
</reference>
<evidence type="ECO:0000313" key="3">
    <source>
        <dbReference type="Proteomes" id="UP001549097"/>
    </source>
</evidence>
<proteinExistence type="predicted"/>
<keyword evidence="3" id="KW-1185">Reference proteome</keyword>
<feature type="domain" description="M23ase beta-sheet core" evidence="1">
    <location>
        <begin position="172"/>
        <end position="263"/>
    </location>
</feature>